<dbReference type="CDD" id="cd03293">
    <property type="entry name" value="ABC_NrtD_SsuB_transporters"/>
    <property type="match status" value="1"/>
</dbReference>
<evidence type="ECO:0000259" key="4">
    <source>
        <dbReference type="PROSITE" id="PS50893"/>
    </source>
</evidence>
<dbReference type="SMART" id="SM00382">
    <property type="entry name" value="AAA"/>
    <property type="match status" value="1"/>
</dbReference>
<keyword evidence="2" id="KW-0547">Nucleotide-binding</keyword>
<dbReference type="InterPro" id="IPR017871">
    <property type="entry name" value="ABC_transporter-like_CS"/>
</dbReference>
<keyword evidence="6" id="KW-1185">Reference proteome</keyword>
<sequence length="262" mass="28332">MSFVEITGLSHRFGRDRGGPVLSDVTLSVRRSEFVAVLGPSGCGKSTLLNVLAGLVSPTEGTVTVGDGTVRIGYVFQAPRLLPWRTARRNVEFGLEQTGASRSAVRERAAAALELVHLAEHADKYPNQLSGGMQQRVALARGLAIEPDLLLMDEPFAALDALTRSYLQEELLSLVRRTDSTTILVTHDIDEALLLADRVVVMTQRPARIASIVDVPFGPERSVASLIADERYPELRTSLRELLRPQVTAAAGPSRAQVTADA</sequence>
<dbReference type="EMBL" id="BONJ01000028">
    <property type="protein sequence ID" value="GIG16733.1"/>
    <property type="molecule type" value="Genomic_DNA"/>
</dbReference>
<keyword evidence="1" id="KW-0813">Transport</keyword>
<dbReference type="Proteomes" id="UP000660339">
    <property type="component" value="Unassembled WGS sequence"/>
</dbReference>
<evidence type="ECO:0000313" key="6">
    <source>
        <dbReference type="Proteomes" id="UP000660339"/>
    </source>
</evidence>
<comment type="caution">
    <text evidence="5">The sequence shown here is derived from an EMBL/GenBank/DDBJ whole genome shotgun (WGS) entry which is preliminary data.</text>
</comment>
<accession>A0A8J3L998</accession>
<dbReference type="InterPro" id="IPR003593">
    <property type="entry name" value="AAA+_ATPase"/>
</dbReference>
<evidence type="ECO:0000256" key="3">
    <source>
        <dbReference type="ARBA" id="ARBA00022840"/>
    </source>
</evidence>
<name>A0A8J3L998_9ACTN</name>
<dbReference type="InterPro" id="IPR050166">
    <property type="entry name" value="ABC_transporter_ATP-bind"/>
</dbReference>
<reference evidence="5" key="1">
    <citation type="submission" date="2021-01" db="EMBL/GenBank/DDBJ databases">
        <title>Whole genome shotgun sequence of Catellatospora methionotrophica NBRC 14553.</title>
        <authorList>
            <person name="Komaki H."/>
            <person name="Tamura T."/>
        </authorList>
    </citation>
    <scope>NUCLEOTIDE SEQUENCE</scope>
    <source>
        <strain evidence="5">NBRC 14553</strain>
    </source>
</reference>
<dbReference type="InterPro" id="IPR027417">
    <property type="entry name" value="P-loop_NTPase"/>
</dbReference>
<evidence type="ECO:0000256" key="1">
    <source>
        <dbReference type="ARBA" id="ARBA00022448"/>
    </source>
</evidence>
<gene>
    <name evidence="5" type="ORF">Cme02nite_50650</name>
</gene>
<dbReference type="GO" id="GO:0005524">
    <property type="term" value="F:ATP binding"/>
    <property type="evidence" value="ECO:0007669"/>
    <property type="project" value="UniProtKB-KW"/>
</dbReference>
<evidence type="ECO:0000256" key="2">
    <source>
        <dbReference type="ARBA" id="ARBA00022741"/>
    </source>
</evidence>
<evidence type="ECO:0000313" key="5">
    <source>
        <dbReference type="EMBL" id="GIG16733.1"/>
    </source>
</evidence>
<dbReference type="InterPro" id="IPR003439">
    <property type="entry name" value="ABC_transporter-like_ATP-bd"/>
</dbReference>
<dbReference type="SUPFAM" id="SSF52540">
    <property type="entry name" value="P-loop containing nucleoside triphosphate hydrolases"/>
    <property type="match status" value="1"/>
</dbReference>
<dbReference type="AlphaFoldDB" id="A0A8J3L998"/>
<dbReference type="PROSITE" id="PS00211">
    <property type="entry name" value="ABC_TRANSPORTER_1"/>
    <property type="match status" value="1"/>
</dbReference>
<dbReference type="GO" id="GO:0016887">
    <property type="term" value="F:ATP hydrolysis activity"/>
    <property type="evidence" value="ECO:0007669"/>
    <property type="project" value="InterPro"/>
</dbReference>
<dbReference type="Pfam" id="PF00005">
    <property type="entry name" value="ABC_tran"/>
    <property type="match status" value="1"/>
</dbReference>
<dbReference type="PROSITE" id="PS50893">
    <property type="entry name" value="ABC_TRANSPORTER_2"/>
    <property type="match status" value="1"/>
</dbReference>
<keyword evidence="3 5" id="KW-0067">ATP-binding</keyword>
<dbReference type="RefSeq" id="WP_166379104.1">
    <property type="nucleotide sequence ID" value="NZ_BAAATT010000005.1"/>
</dbReference>
<feature type="domain" description="ABC transporter" evidence="4">
    <location>
        <begin position="4"/>
        <end position="229"/>
    </location>
</feature>
<dbReference type="PANTHER" id="PTHR42788:SF13">
    <property type="entry name" value="ALIPHATIC SULFONATES IMPORT ATP-BINDING PROTEIN SSUB"/>
    <property type="match status" value="1"/>
</dbReference>
<protein>
    <submittedName>
        <fullName evidence="5">ABC transporter ATP-binding protein</fullName>
    </submittedName>
</protein>
<dbReference type="PANTHER" id="PTHR42788">
    <property type="entry name" value="TAURINE IMPORT ATP-BINDING PROTEIN-RELATED"/>
    <property type="match status" value="1"/>
</dbReference>
<dbReference type="Gene3D" id="3.40.50.300">
    <property type="entry name" value="P-loop containing nucleotide triphosphate hydrolases"/>
    <property type="match status" value="1"/>
</dbReference>
<proteinExistence type="predicted"/>
<organism evidence="5 6">
    <name type="scientific">Catellatospora methionotrophica</name>
    <dbReference type="NCBI Taxonomy" id="121620"/>
    <lineage>
        <taxon>Bacteria</taxon>
        <taxon>Bacillati</taxon>
        <taxon>Actinomycetota</taxon>
        <taxon>Actinomycetes</taxon>
        <taxon>Micromonosporales</taxon>
        <taxon>Micromonosporaceae</taxon>
        <taxon>Catellatospora</taxon>
    </lineage>
</organism>